<sequence length="779" mass="86612">MSKFKFSPDLFLEAIELNRFADFLDEQGFRKNILENSISFGLIKNERIDPLFLNAKVERDLDTTVGQKTIKIREARGIDADGNFLYLPETNGIPVPADGKWYWVKLNYHSSHEEPGTVTLSINGDLVGDGTAFTKTLRGLPNFPSRISFPGSRFNKQEYDIIEVVDDLHAKVSHPATTTTGIAEFVVEENLKYRVVGTFTPGAAVPNANKFPFLYDACAFKLEPEITNNTVPASFLVGKEFYVARIRVEGNNVVIQDKRTEYWITQAAYEATSLTLDDNPLIGVESVKWQNPYGPANKNLVQIAWGMRSQNWSVDSSLNILTLLGGAIGGGFKSIDDFSNGDFDGWRVYFPNGIYRIVTSSVKQGLAINLQLDVLDVDDVSVDGGSTFITGEYVLVVPDCDTVVVKFEPDPRDHVENVAVQLDYPVNTLFAVCELSTYADVSSYNIAYRYKSQKEYTDFRPIPSDLKTGFLTEASFTKNGVLKPIESRSYQTYTSDRVNGFIPLQVAPYAYAKFAGKIDNGDIRSVNTITSFASQQVMQIKVGVDKNYQYITGNITLTDDLYISLSNENASEGNEFRFHFDCVSLGLAGKNIYIVRNYEGGNPDVLKKITQADVWHMLNHDGGITFNCIYTGSVWSVATNYELSRPYQIGMTDGVIAEMFDTGGWGKVKGYFGCHLCDGNEGTPNLQNRFIAGAGGQYLPGQTGGVDKVTLTVAEMPAHSHTFSRAGDRKLDIVNNHAVVESNYDHSGNFDCSMNNTGGNQAHENLPPYYALFYYKQMY</sequence>
<keyword evidence="2" id="KW-1185">Reference proteome</keyword>
<organism evidence="1 2">
    <name type="scientific">Chitinophaga hostae</name>
    <dbReference type="NCBI Taxonomy" id="2831022"/>
    <lineage>
        <taxon>Bacteria</taxon>
        <taxon>Pseudomonadati</taxon>
        <taxon>Bacteroidota</taxon>
        <taxon>Chitinophagia</taxon>
        <taxon>Chitinophagales</taxon>
        <taxon>Chitinophagaceae</taxon>
        <taxon>Chitinophaga</taxon>
    </lineage>
</organism>
<evidence type="ECO:0008006" key="3">
    <source>
        <dbReference type="Google" id="ProtNLM"/>
    </source>
</evidence>
<dbReference type="SUPFAM" id="SSF88874">
    <property type="entry name" value="Receptor-binding domain of short tail fibre protein gp12"/>
    <property type="match status" value="1"/>
</dbReference>
<comment type="caution">
    <text evidence="1">The sequence shown here is derived from an EMBL/GenBank/DDBJ whole genome shotgun (WGS) entry which is preliminary data.</text>
</comment>
<evidence type="ECO:0000313" key="1">
    <source>
        <dbReference type="EMBL" id="MBS0031619.1"/>
    </source>
</evidence>
<evidence type="ECO:0000313" key="2">
    <source>
        <dbReference type="Proteomes" id="UP000676386"/>
    </source>
</evidence>
<name>A0ABS5J8U0_9BACT</name>
<dbReference type="EMBL" id="JAGTXB010000023">
    <property type="protein sequence ID" value="MBS0031619.1"/>
    <property type="molecule type" value="Genomic_DNA"/>
</dbReference>
<dbReference type="CDD" id="cd22641">
    <property type="entry name" value="C24-like"/>
    <property type="match status" value="1"/>
</dbReference>
<reference evidence="1 2" key="1">
    <citation type="submission" date="2021-04" db="EMBL/GenBank/DDBJ databases">
        <title>Chitinophaga sp. nov., isolated from the rhizosphere soil.</title>
        <authorList>
            <person name="He S."/>
        </authorList>
    </citation>
    <scope>NUCLEOTIDE SEQUENCE [LARGE SCALE GENOMIC DNA]</scope>
    <source>
        <strain evidence="1 2">2R12</strain>
    </source>
</reference>
<protein>
    <recommendedName>
        <fullName evidence="3">Microcystin-dependent protein</fullName>
    </recommendedName>
</protein>
<proteinExistence type="predicted"/>
<dbReference type="RefSeq" id="WP_211976779.1">
    <property type="nucleotide sequence ID" value="NZ_CBFHAM010000052.1"/>
</dbReference>
<dbReference type="Proteomes" id="UP000676386">
    <property type="component" value="Unassembled WGS sequence"/>
</dbReference>
<gene>
    <name evidence="1" type="ORF">KE626_30090</name>
</gene>
<accession>A0ABS5J8U0</accession>